<dbReference type="PANTHER" id="PTHR24559">
    <property type="entry name" value="TRANSPOSON TY3-I GAG-POL POLYPROTEIN"/>
    <property type="match status" value="1"/>
</dbReference>
<dbReference type="InterPro" id="IPR043502">
    <property type="entry name" value="DNA/RNA_pol_sf"/>
</dbReference>
<feature type="domain" description="Reverse transcriptase" evidence="1">
    <location>
        <begin position="1"/>
        <end position="75"/>
    </location>
</feature>
<evidence type="ECO:0000313" key="3">
    <source>
        <dbReference type="Proteomes" id="UP000824469"/>
    </source>
</evidence>
<dbReference type="Pfam" id="PF00078">
    <property type="entry name" value="RVT_1"/>
    <property type="match status" value="1"/>
</dbReference>
<dbReference type="InterPro" id="IPR043128">
    <property type="entry name" value="Rev_trsase/Diguanyl_cyclase"/>
</dbReference>
<keyword evidence="3" id="KW-1185">Reference proteome</keyword>
<proteinExistence type="predicted"/>
<dbReference type="SUPFAM" id="SSF56672">
    <property type="entry name" value="DNA/RNA polymerases"/>
    <property type="match status" value="1"/>
</dbReference>
<protein>
    <recommendedName>
        <fullName evidence="1">Reverse transcriptase domain-containing protein</fullName>
    </recommendedName>
</protein>
<dbReference type="Gene3D" id="3.30.70.270">
    <property type="match status" value="1"/>
</dbReference>
<dbReference type="Proteomes" id="UP000824469">
    <property type="component" value="Unassembled WGS sequence"/>
</dbReference>
<organism evidence="2 3">
    <name type="scientific">Taxus chinensis</name>
    <name type="common">Chinese yew</name>
    <name type="synonym">Taxus wallichiana var. chinensis</name>
    <dbReference type="NCBI Taxonomy" id="29808"/>
    <lineage>
        <taxon>Eukaryota</taxon>
        <taxon>Viridiplantae</taxon>
        <taxon>Streptophyta</taxon>
        <taxon>Embryophyta</taxon>
        <taxon>Tracheophyta</taxon>
        <taxon>Spermatophyta</taxon>
        <taxon>Pinopsida</taxon>
        <taxon>Pinidae</taxon>
        <taxon>Conifers II</taxon>
        <taxon>Cupressales</taxon>
        <taxon>Taxaceae</taxon>
        <taxon>Taxus</taxon>
    </lineage>
</organism>
<comment type="caution">
    <text evidence="2">The sequence shown here is derived from an EMBL/GenBank/DDBJ whole genome shotgun (WGS) entry which is preliminary data.</text>
</comment>
<evidence type="ECO:0000259" key="1">
    <source>
        <dbReference type="Pfam" id="PF00078"/>
    </source>
</evidence>
<dbReference type="PANTHER" id="PTHR24559:SF444">
    <property type="entry name" value="REVERSE TRANSCRIPTASE DOMAIN-CONTAINING PROTEIN"/>
    <property type="match status" value="1"/>
</dbReference>
<dbReference type="InterPro" id="IPR053134">
    <property type="entry name" value="RNA-dir_DNA_polymerase"/>
</dbReference>
<dbReference type="AlphaFoldDB" id="A0AA38CD72"/>
<gene>
    <name evidence="2" type="ORF">KI387_029632</name>
</gene>
<dbReference type="Gene3D" id="3.10.10.10">
    <property type="entry name" value="HIV Type 1 Reverse Transcriptase, subunit A, domain 1"/>
    <property type="match status" value="1"/>
</dbReference>
<reference evidence="2 3" key="1">
    <citation type="journal article" date="2021" name="Nat. Plants">
        <title>The Taxus genome provides insights into paclitaxel biosynthesis.</title>
        <authorList>
            <person name="Xiong X."/>
            <person name="Gou J."/>
            <person name="Liao Q."/>
            <person name="Li Y."/>
            <person name="Zhou Q."/>
            <person name="Bi G."/>
            <person name="Li C."/>
            <person name="Du R."/>
            <person name="Wang X."/>
            <person name="Sun T."/>
            <person name="Guo L."/>
            <person name="Liang H."/>
            <person name="Lu P."/>
            <person name="Wu Y."/>
            <person name="Zhang Z."/>
            <person name="Ro D.K."/>
            <person name="Shang Y."/>
            <person name="Huang S."/>
            <person name="Yan J."/>
        </authorList>
    </citation>
    <scope>NUCLEOTIDE SEQUENCE [LARGE SCALE GENOMIC DNA]</scope>
    <source>
        <strain evidence="2">Ta-2019</strain>
    </source>
</reference>
<dbReference type="InterPro" id="IPR000477">
    <property type="entry name" value="RT_dom"/>
</dbReference>
<feature type="non-terminal residue" evidence="2">
    <location>
        <position position="1"/>
    </location>
</feature>
<sequence>YNQIWLLEKDQNKTTFTTKWGTFVYAKIPFGLTNVGASFQRAMDIVYGELINKVILIYLDDLTVFTKMTEENFDALEAV</sequence>
<name>A0AA38CD72_TAXCH</name>
<evidence type="ECO:0000313" key="2">
    <source>
        <dbReference type="EMBL" id="KAH9297950.1"/>
    </source>
</evidence>
<feature type="non-terminal residue" evidence="2">
    <location>
        <position position="79"/>
    </location>
</feature>
<dbReference type="EMBL" id="JAHRHJ020000010">
    <property type="protein sequence ID" value="KAH9297950.1"/>
    <property type="molecule type" value="Genomic_DNA"/>
</dbReference>
<accession>A0AA38CD72</accession>